<evidence type="ECO:0000256" key="1">
    <source>
        <dbReference type="ARBA" id="ARBA00004123"/>
    </source>
</evidence>
<dbReference type="InterPro" id="IPR036955">
    <property type="entry name" value="AP2/ERF_dom_sf"/>
</dbReference>
<dbReference type="InterPro" id="IPR016177">
    <property type="entry name" value="DNA-bd_dom_sf"/>
</dbReference>
<name>A0AA38FKZ0_TAXCH</name>
<evidence type="ECO:0000313" key="9">
    <source>
        <dbReference type="EMBL" id="KAH9305922.1"/>
    </source>
</evidence>
<comment type="caution">
    <text evidence="9">The sequence shown here is derived from an EMBL/GenBank/DDBJ whole genome shotgun (WGS) entry which is preliminary data.</text>
</comment>
<dbReference type="Gene3D" id="3.30.730.10">
    <property type="entry name" value="AP2/ERF domain"/>
    <property type="match status" value="1"/>
</dbReference>
<keyword evidence="10" id="KW-1185">Reference proteome</keyword>
<dbReference type="PANTHER" id="PTHR31985">
    <property type="entry name" value="ETHYLENE-RESPONSIVE TRANSCRIPTION FACTOR ERF042-RELATED"/>
    <property type="match status" value="1"/>
</dbReference>
<evidence type="ECO:0000256" key="6">
    <source>
        <dbReference type="ARBA" id="ARBA00023242"/>
    </source>
</evidence>
<dbReference type="GO" id="GO:0003700">
    <property type="term" value="F:DNA-binding transcription factor activity"/>
    <property type="evidence" value="ECO:0007669"/>
    <property type="project" value="InterPro"/>
</dbReference>
<proteinExistence type="inferred from homology"/>
<reference evidence="9 10" key="1">
    <citation type="journal article" date="2021" name="Nat. Plants">
        <title>The Taxus genome provides insights into paclitaxel biosynthesis.</title>
        <authorList>
            <person name="Xiong X."/>
            <person name="Gou J."/>
            <person name="Liao Q."/>
            <person name="Li Y."/>
            <person name="Zhou Q."/>
            <person name="Bi G."/>
            <person name="Li C."/>
            <person name="Du R."/>
            <person name="Wang X."/>
            <person name="Sun T."/>
            <person name="Guo L."/>
            <person name="Liang H."/>
            <person name="Lu P."/>
            <person name="Wu Y."/>
            <person name="Zhang Z."/>
            <person name="Ro D.K."/>
            <person name="Shang Y."/>
            <person name="Huang S."/>
            <person name="Yan J."/>
        </authorList>
    </citation>
    <scope>NUCLEOTIDE SEQUENCE [LARGE SCALE GENOMIC DNA]</scope>
    <source>
        <strain evidence="9">Ta-2019</strain>
    </source>
</reference>
<dbReference type="PANTHER" id="PTHR31985:SF273">
    <property type="entry name" value="ETHYLENE-RESPONSIVE TRANSCRIPTION FACTOR ERF017"/>
    <property type="match status" value="1"/>
</dbReference>
<dbReference type="Proteomes" id="UP000824469">
    <property type="component" value="Unassembled WGS sequence"/>
</dbReference>
<evidence type="ECO:0000256" key="5">
    <source>
        <dbReference type="ARBA" id="ARBA00023163"/>
    </source>
</evidence>
<dbReference type="InterPro" id="IPR051032">
    <property type="entry name" value="AP2/ERF_TF_ERF_subfamily"/>
</dbReference>
<evidence type="ECO:0000256" key="4">
    <source>
        <dbReference type="ARBA" id="ARBA00023159"/>
    </source>
</evidence>
<dbReference type="SUPFAM" id="SSF54171">
    <property type="entry name" value="DNA-binding domain"/>
    <property type="match status" value="1"/>
</dbReference>
<dbReference type="AlphaFoldDB" id="A0AA38FKZ0"/>
<keyword evidence="4" id="KW-0010">Activator</keyword>
<keyword evidence="3" id="KW-0238">DNA-binding</keyword>
<accession>A0AA38FKZ0</accession>
<dbReference type="SMART" id="SM00380">
    <property type="entry name" value="AP2"/>
    <property type="match status" value="1"/>
</dbReference>
<organism evidence="9 10">
    <name type="scientific">Taxus chinensis</name>
    <name type="common">Chinese yew</name>
    <name type="synonym">Taxus wallichiana var. chinensis</name>
    <dbReference type="NCBI Taxonomy" id="29808"/>
    <lineage>
        <taxon>Eukaryota</taxon>
        <taxon>Viridiplantae</taxon>
        <taxon>Streptophyta</taxon>
        <taxon>Embryophyta</taxon>
        <taxon>Tracheophyta</taxon>
        <taxon>Spermatophyta</taxon>
        <taxon>Pinopsida</taxon>
        <taxon>Pinidae</taxon>
        <taxon>Conifers II</taxon>
        <taxon>Cupressales</taxon>
        <taxon>Taxaceae</taxon>
        <taxon>Taxus</taxon>
    </lineage>
</organism>
<evidence type="ECO:0000256" key="7">
    <source>
        <dbReference type="ARBA" id="ARBA00024343"/>
    </source>
</evidence>
<evidence type="ECO:0000313" key="10">
    <source>
        <dbReference type="Proteomes" id="UP000824469"/>
    </source>
</evidence>
<dbReference type="GO" id="GO:0005634">
    <property type="term" value="C:nucleus"/>
    <property type="evidence" value="ECO:0007669"/>
    <property type="project" value="UniProtKB-SubCell"/>
</dbReference>
<comment type="similarity">
    <text evidence="7">Belongs to the AP2/ERF transcription factor family. ERF subfamily.</text>
</comment>
<evidence type="ECO:0000256" key="3">
    <source>
        <dbReference type="ARBA" id="ARBA00023125"/>
    </source>
</evidence>
<evidence type="ECO:0000259" key="8">
    <source>
        <dbReference type="PROSITE" id="PS51032"/>
    </source>
</evidence>
<sequence>MRIPNSRGKLWLGTYDTADQAARAYDFALYCFRGPLAGFNFPISPPEIASPSSLSQQEIQAAAADFALRKFPVTPGVNMEGEAKLLLSVSEESSSDNELEFWASVLNGNESDSDVVELMAHEHLPFPSPVQQHGGIILHQLEWWEVQENALRSQYDA</sequence>
<dbReference type="PROSITE" id="PS51032">
    <property type="entry name" value="AP2_ERF"/>
    <property type="match status" value="1"/>
</dbReference>
<dbReference type="EMBL" id="JAHRHJ020000008">
    <property type="protein sequence ID" value="KAH9305922.1"/>
    <property type="molecule type" value="Genomic_DNA"/>
</dbReference>
<dbReference type="GO" id="GO:0003677">
    <property type="term" value="F:DNA binding"/>
    <property type="evidence" value="ECO:0007669"/>
    <property type="project" value="UniProtKB-KW"/>
</dbReference>
<feature type="non-terminal residue" evidence="9">
    <location>
        <position position="157"/>
    </location>
</feature>
<dbReference type="CDD" id="cd00018">
    <property type="entry name" value="AP2"/>
    <property type="match status" value="1"/>
</dbReference>
<protein>
    <recommendedName>
        <fullName evidence="8">AP2/ERF domain-containing protein</fullName>
    </recommendedName>
</protein>
<gene>
    <name evidence="9" type="ORF">KI387_010326</name>
</gene>
<keyword evidence="5" id="KW-0804">Transcription</keyword>
<keyword evidence="6" id="KW-0539">Nucleus</keyword>
<evidence type="ECO:0000256" key="2">
    <source>
        <dbReference type="ARBA" id="ARBA00023015"/>
    </source>
</evidence>
<keyword evidence="2" id="KW-0805">Transcription regulation</keyword>
<comment type="subcellular location">
    <subcellularLocation>
        <location evidence="1">Nucleus</location>
    </subcellularLocation>
</comment>
<feature type="domain" description="AP2/ERF" evidence="8">
    <location>
        <begin position="1"/>
        <end position="42"/>
    </location>
</feature>
<dbReference type="InterPro" id="IPR001471">
    <property type="entry name" value="AP2/ERF_dom"/>
</dbReference>